<sequence length="223" mass="25732">MSERNNFSHLPLPLVLAGKPKFRGMGIPNPRTNENRRNRTSHGGYIKRQATQLSKLWNERQEERLREHLPEIKTGIPILLEIDPSNDVSFLKNLGFEVISELENGYVIVSNGDTEFATLIKKTEDFINEVSRNCNTPARVYKFHEEDTRLKKILGKNLMSIWATIKDDEKYEVDVSISCSGNIFTIDQPPEKPHDISDEEYKNSIVFINWKKSITRLMIVGMN</sequence>
<proteinExistence type="predicted"/>
<protein>
    <submittedName>
        <fullName evidence="1">Uncharacterized protein</fullName>
    </submittedName>
</protein>
<evidence type="ECO:0000313" key="2">
    <source>
        <dbReference type="Proteomes" id="UP001259239"/>
    </source>
</evidence>
<dbReference type="EMBL" id="JARQGV010000004">
    <property type="protein sequence ID" value="MDT2251236.1"/>
    <property type="molecule type" value="Genomic_DNA"/>
</dbReference>
<dbReference type="Proteomes" id="UP001259239">
    <property type="component" value="Unassembled WGS sequence"/>
</dbReference>
<name>A0AAP5MXY9_9BACL</name>
<evidence type="ECO:0000313" key="1">
    <source>
        <dbReference type="EMBL" id="MDT2251236.1"/>
    </source>
</evidence>
<organism evidence="1 2">
    <name type="scientific">Paenibacillus larvae</name>
    <dbReference type="NCBI Taxonomy" id="1464"/>
    <lineage>
        <taxon>Bacteria</taxon>
        <taxon>Bacillati</taxon>
        <taxon>Bacillota</taxon>
        <taxon>Bacilli</taxon>
        <taxon>Bacillales</taxon>
        <taxon>Paenibacillaceae</taxon>
        <taxon>Paenibacillus</taxon>
    </lineage>
</organism>
<dbReference type="RefSeq" id="WP_023485045.1">
    <property type="nucleotide sequence ID" value="NZ_CP121102.1"/>
</dbReference>
<gene>
    <name evidence="1" type="ORF">P7H09_07725</name>
</gene>
<reference evidence="1" key="2">
    <citation type="submission" date="2023-03" db="EMBL/GenBank/DDBJ databases">
        <authorList>
            <person name="Obshta O."/>
            <person name="Zabrodski M.W."/>
            <person name="Soomro T."/>
            <person name="Wilson G."/>
            <person name="Masood F."/>
            <person name="Thebeau J."/>
            <person name="Bezerra Da Silva M.C."/>
            <person name="Raza F."/>
            <person name="Biganski S."/>
            <person name="Jose M."/>
            <person name="Camilli M."/>
            <person name="Kozii I.V."/>
            <person name="Kozii R.V."/>
            <person name="Simko E."/>
            <person name="Wood S.C."/>
        </authorList>
    </citation>
    <scope>NUCLEOTIDE SEQUENCE</scope>
    <source>
        <strain evidence="1">PL001</strain>
    </source>
</reference>
<comment type="caution">
    <text evidence="1">The sequence shown here is derived from an EMBL/GenBank/DDBJ whole genome shotgun (WGS) entry which is preliminary data.</text>
</comment>
<accession>A0AAP5MXY9</accession>
<dbReference type="AlphaFoldDB" id="A0AAP5MXY9"/>
<reference evidence="1" key="1">
    <citation type="journal article" date="2023" name="J. Vet. Diagn. Invest.">
        <title>Oxytetracycline-resistant Paenibacillus larvae identified in commercial beekeeping operations in Saskatchewan using pooled honey sampling.</title>
        <authorList>
            <person name="Obshta O."/>
            <person name="Zabrodski M.W."/>
            <person name="Soomro T."/>
            <person name="Wilson G."/>
            <person name="Masood F."/>
            <person name="Thebeau J."/>
            <person name="Silva M.C.B."/>
            <person name="Biganski S."/>
            <person name="Kozii I.V."/>
            <person name="Koziy R.V."/>
            <person name="Raza M.F."/>
            <person name="Jose M.S."/>
            <person name="Simko E."/>
            <person name="Wood S.C."/>
        </authorList>
    </citation>
    <scope>NUCLEOTIDE SEQUENCE</scope>
    <source>
        <strain evidence="1">PL001</strain>
    </source>
</reference>